<keyword evidence="3" id="KW-1185">Reference proteome</keyword>
<gene>
    <name evidence="2" type="ORF">GCM10023320_65810</name>
</gene>
<dbReference type="EMBL" id="BAABJO010000033">
    <property type="protein sequence ID" value="GAA5135786.1"/>
    <property type="molecule type" value="Genomic_DNA"/>
</dbReference>
<dbReference type="Proteomes" id="UP001500804">
    <property type="component" value="Unassembled WGS sequence"/>
</dbReference>
<comment type="caution">
    <text evidence="2">The sequence shown here is derived from an EMBL/GenBank/DDBJ whole genome shotgun (WGS) entry which is preliminary data.</text>
</comment>
<accession>A0ABP9NX59</accession>
<dbReference type="InterPro" id="IPR032710">
    <property type="entry name" value="NTF2-like_dom_sf"/>
</dbReference>
<evidence type="ECO:0000313" key="3">
    <source>
        <dbReference type="Proteomes" id="UP001500804"/>
    </source>
</evidence>
<feature type="domain" description="SnoaL-like" evidence="1">
    <location>
        <begin position="6"/>
        <end position="120"/>
    </location>
</feature>
<organism evidence="2 3">
    <name type="scientific">Pseudonocardia adelaidensis</name>
    <dbReference type="NCBI Taxonomy" id="648754"/>
    <lineage>
        <taxon>Bacteria</taxon>
        <taxon>Bacillati</taxon>
        <taxon>Actinomycetota</taxon>
        <taxon>Actinomycetes</taxon>
        <taxon>Pseudonocardiales</taxon>
        <taxon>Pseudonocardiaceae</taxon>
        <taxon>Pseudonocardia</taxon>
    </lineage>
</organism>
<dbReference type="Gene3D" id="3.10.450.50">
    <property type="match status" value="1"/>
</dbReference>
<dbReference type="Pfam" id="PF13577">
    <property type="entry name" value="SnoaL_4"/>
    <property type="match status" value="1"/>
</dbReference>
<evidence type="ECO:0000259" key="1">
    <source>
        <dbReference type="Pfam" id="PF13577"/>
    </source>
</evidence>
<dbReference type="InterPro" id="IPR037401">
    <property type="entry name" value="SnoaL-like"/>
</dbReference>
<protein>
    <recommendedName>
        <fullName evidence="1">SnoaL-like domain-containing protein</fullName>
    </recommendedName>
</protein>
<proteinExistence type="predicted"/>
<sequence>MSAPGEEAVRRVLHTYALAVDTRDLDVLGSVFTADVVLHRVDGARTGRAAVLEFYRSVFDGDVAWTVHLVTNVLVDRADDGGLESRAAFHSAQLAGGAVVDIYGRYRHRFATEGERLCIAEKWIDVQQVFRRAAS</sequence>
<evidence type="ECO:0000313" key="2">
    <source>
        <dbReference type="EMBL" id="GAA5135786.1"/>
    </source>
</evidence>
<dbReference type="SUPFAM" id="SSF54427">
    <property type="entry name" value="NTF2-like"/>
    <property type="match status" value="1"/>
</dbReference>
<reference evidence="3" key="1">
    <citation type="journal article" date="2019" name="Int. J. Syst. Evol. Microbiol.">
        <title>The Global Catalogue of Microorganisms (GCM) 10K type strain sequencing project: providing services to taxonomists for standard genome sequencing and annotation.</title>
        <authorList>
            <consortium name="The Broad Institute Genomics Platform"/>
            <consortium name="The Broad Institute Genome Sequencing Center for Infectious Disease"/>
            <person name="Wu L."/>
            <person name="Ma J."/>
        </authorList>
    </citation>
    <scope>NUCLEOTIDE SEQUENCE [LARGE SCALE GENOMIC DNA]</scope>
    <source>
        <strain evidence="3">JCM 18302</strain>
    </source>
</reference>
<dbReference type="CDD" id="cd00531">
    <property type="entry name" value="NTF2_like"/>
    <property type="match status" value="1"/>
</dbReference>
<name>A0ABP9NX59_9PSEU</name>
<dbReference type="RefSeq" id="WP_345610529.1">
    <property type="nucleotide sequence ID" value="NZ_BAABJO010000033.1"/>
</dbReference>